<dbReference type="InterPro" id="IPR017946">
    <property type="entry name" value="PLC-like_Pdiesterase_TIM-brl"/>
</dbReference>
<name>A0ABW6BNC4_9SPHI</name>
<evidence type="ECO:0000313" key="2">
    <source>
        <dbReference type="EMBL" id="MFD2970263.1"/>
    </source>
</evidence>
<dbReference type="PANTHER" id="PTHR46320:SF1">
    <property type="entry name" value="GLYCEROPHOSPHODIESTER PHOSPHODIESTERASE 1"/>
    <property type="match status" value="1"/>
</dbReference>
<gene>
    <name evidence="2" type="ORF">ACFS7Y_22930</name>
</gene>
<keyword evidence="3" id="KW-1185">Reference proteome</keyword>
<sequence>MDLPKLFTFALLALTLNTYGQQVHQFSFNNAQDMRRYFKVTPGLQIISGHRGTIEEGMPENSIAAMEAVLQHTPAIFEVDPRLTKDSVAVMHHDAAMERTTTGRGLLKDHAFADLKDIRLKDTKGNITSYNINTLDEMIRWAKGKTILNLDKKDLPLQMTADIIEKHQAYAWVWVTVHTVKEARFFLERHPDQFISMHIKTKEALKDFVAAGLPFDRMIVYIGSELKDSNLDMYRFFNKKGVMCMISTAPSYDKLTDKTERAERYKAVFAQGAAILESDLPIAVSQALSK</sequence>
<dbReference type="EMBL" id="JBHUPB010000015">
    <property type="protein sequence ID" value="MFD2970263.1"/>
    <property type="molecule type" value="Genomic_DNA"/>
</dbReference>
<comment type="caution">
    <text evidence="2">The sequence shown here is derived from an EMBL/GenBank/DDBJ whole genome shotgun (WGS) entry which is preliminary data.</text>
</comment>
<dbReference type="CDD" id="cd08566">
    <property type="entry name" value="GDPD_AtGDE_like"/>
    <property type="match status" value="1"/>
</dbReference>
<evidence type="ECO:0000259" key="1">
    <source>
        <dbReference type="PROSITE" id="PS51704"/>
    </source>
</evidence>
<dbReference type="RefSeq" id="WP_320183744.1">
    <property type="nucleotide sequence ID" value="NZ_CP138332.1"/>
</dbReference>
<evidence type="ECO:0000313" key="3">
    <source>
        <dbReference type="Proteomes" id="UP001597525"/>
    </source>
</evidence>
<dbReference type="Proteomes" id="UP001597525">
    <property type="component" value="Unassembled WGS sequence"/>
</dbReference>
<organism evidence="2 3">
    <name type="scientific">Sphingobacterium bambusae</name>
    <dbReference type="NCBI Taxonomy" id="662858"/>
    <lineage>
        <taxon>Bacteria</taxon>
        <taxon>Pseudomonadati</taxon>
        <taxon>Bacteroidota</taxon>
        <taxon>Sphingobacteriia</taxon>
        <taxon>Sphingobacteriales</taxon>
        <taxon>Sphingobacteriaceae</taxon>
        <taxon>Sphingobacterium</taxon>
    </lineage>
</organism>
<accession>A0ABW6BNC4</accession>
<dbReference type="Pfam" id="PF03009">
    <property type="entry name" value="GDPD"/>
    <property type="match status" value="1"/>
</dbReference>
<dbReference type="SUPFAM" id="SSF51695">
    <property type="entry name" value="PLC-like phosphodiesterases"/>
    <property type="match status" value="1"/>
</dbReference>
<dbReference type="InterPro" id="IPR030395">
    <property type="entry name" value="GP_PDE_dom"/>
</dbReference>
<dbReference type="PANTHER" id="PTHR46320">
    <property type="entry name" value="GLYCEROPHOSPHODIESTER PHOSPHODIESTERASE 1"/>
    <property type="match status" value="1"/>
</dbReference>
<dbReference type="Gene3D" id="3.20.20.190">
    <property type="entry name" value="Phosphatidylinositol (PI) phosphodiesterase"/>
    <property type="match status" value="1"/>
</dbReference>
<dbReference type="PROSITE" id="PS51704">
    <property type="entry name" value="GP_PDE"/>
    <property type="match status" value="1"/>
</dbReference>
<proteinExistence type="predicted"/>
<reference evidence="3" key="1">
    <citation type="journal article" date="2019" name="Int. J. Syst. Evol. Microbiol.">
        <title>The Global Catalogue of Microorganisms (GCM) 10K type strain sequencing project: providing services to taxonomists for standard genome sequencing and annotation.</title>
        <authorList>
            <consortium name="The Broad Institute Genomics Platform"/>
            <consortium name="The Broad Institute Genome Sequencing Center for Infectious Disease"/>
            <person name="Wu L."/>
            <person name="Ma J."/>
        </authorList>
    </citation>
    <scope>NUCLEOTIDE SEQUENCE [LARGE SCALE GENOMIC DNA]</scope>
    <source>
        <strain evidence="3">KCTC 22814</strain>
    </source>
</reference>
<feature type="domain" description="GP-PDE" evidence="1">
    <location>
        <begin position="45"/>
        <end position="290"/>
    </location>
</feature>
<protein>
    <submittedName>
        <fullName evidence="2">Glycerophosphodiester phosphodiesterase family protein</fullName>
    </submittedName>
</protein>